<sequence length="57" mass="6264">MPRPTSTLSDTARFALVTHIEELKAELSSLSCPRERRETQAQLKAAQAAIDVHSTEA</sequence>
<evidence type="ECO:0000313" key="1">
    <source>
        <dbReference type="EMBL" id="BCM87993.1"/>
    </source>
</evidence>
<protein>
    <submittedName>
        <fullName evidence="1">Uncharacterized protein</fullName>
    </submittedName>
</protein>
<organism evidence="1 2">
    <name type="scientific">Methylobacterium indicum</name>
    <dbReference type="NCBI Taxonomy" id="1775910"/>
    <lineage>
        <taxon>Bacteria</taxon>
        <taxon>Pseudomonadati</taxon>
        <taxon>Pseudomonadota</taxon>
        <taxon>Alphaproteobacteria</taxon>
        <taxon>Hyphomicrobiales</taxon>
        <taxon>Methylobacteriaceae</taxon>
        <taxon>Methylobacterium</taxon>
    </lineage>
</organism>
<dbReference type="RefSeq" id="WP_167349684.1">
    <property type="nucleotide sequence ID" value="NZ_AP024148.1"/>
</dbReference>
<proteinExistence type="predicted"/>
<dbReference type="Proteomes" id="UP000663508">
    <property type="component" value="Plasmid pVL1_3"/>
</dbReference>
<name>A0A8H9CA60_9HYPH</name>
<dbReference type="EMBL" id="AP024148">
    <property type="protein sequence ID" value="BCM87993.1"/>
    <property type="molecule type" value="Genomic_DNA"/>
</dbReference>
<evidence type="ECO:0000313" key="2">
    <source>
        <dbReference type="Proteomes" id="UP000663508"/>
    </source>
</evidence>
<accession>A0A8H9CA60</accession>
<dbReference type="KEGG" id="mind:mvi_64540"/>
<dbReference type="AlphaFoldDB" id="A0A8H9CA60"/>
<reference evidence="1" key="1">
    <citation type="submission" date="2020-11" db="EMBL/GenBank/DDBJ databases">
        <title>Complete genome sequence of a novel pathogenic Methylobacterium strain isolated from rice in Vietnam.</title>
        <authorList>
            <person name="Lai K."/>
            <person name="Okazaki S."/>
            <person name="Higashi K."/>
            <person name="Mori H."/>
            <person name="Toyoda A."/>
            <person name="Kurokawa K."/>
        </authorList>
    </citation>
    <scope>NUCLEOTIDE SEQUENCE</scope>
    <source>
        <strain evidence="1">VL1</strain>
        <plasmid evidence="1">pVL1_3</plasmid>
    </source>
</reference>
<gene>
    <name evidence="1" type="ORF">mvi_64540</name>
</gene>
<keyword evidence="1" id="KW-0614">Plasmid</keyword>
<geneLocation type="plasmid" evidence="1 2">
    <name>pVL1_3</name>
</geneLocation>